<dbReference type="Proteomes" id="UP000266841">
    <property type="component" value="Unassembled WGS sequence"/>
</dbReference>
<evidence type="ECO:0000313" key="2">
    <source>
        <dbReference type="EMBL" id="EJK58682.1"/>
    </source>
</evidence>
<dbReference type="AlphaFoldDB" id="K0SJR3"/>
<comment type="caution">
    <text evidence="2">The sequence shown here is derived from an EMBL/GenBank/DDBJ whole genome shotgun (WGS) entry which is preliminary data.</text>
</comment>
<sequence>MSPHLPPGADRLTRPQPGEPTGTFSWTRVSHRAASAPAESENQRRCLRRPEEERNNEAQDTLSGGLRERGSSTRAGAGRLGDGTRRLCREVDAAFRSTHPDLPSVLSVVGNTGRGTGAQAQNPGNARPRSPSLRISPPESIR</sequence>
<reference evidence="2 3" key="1">
    <citation type="journal article" date="2012" name="Genome Biol.">
        <title>Genome and low-iron response of an oceanic diatom adapted to chronic iron limitation.</title>
        <authorList>
            <person name="Lommer M."/>
            <person name="Specht M."/>
            <person name="Roy A.S."/>
            <person name="Kraemer L."/>
            <person name="Andreson R."/>
            <person name="Gutowska M.A."/>
            <person name="Wolf J."/>
            <person name="Bergner S.V."/>
            <person name="Schilhabel M.B."/>
            <person name="Klostermeier U.C."/>
            <person name="Beiko R.G."/>
            <person name="Rosenstiel P."/>
            <person name="Hippler M."/>
            <person name="Laroche J."/>
        </authorList>
    </citation>
    <scope>NUCLEOTIDE SEQUENCE [LARGE SCALE GENOMIC DNA]</scope>
    <source>
        <strain evidence="2 3">CCMP1005</strain>
    </source>
</reference>
<keyword evidence="3" id="KW-1185">Reference proteome</keyword>
<feature type="region of interest" description="Disordered" evidence="1">
    <location>
        <begin position="1"/>
        <end position="84"/>
    </location>
</feature>
<protein>
    <submittedName>
        <fullName evidence="2">Uncharacterized protein</fullName>
    </submittedName>
</protein>
<feature type="compositionally biased region" description="Low complexity" evidence="1">
    <location>
        <begin position="127"/>
        <end position="142"/>
    </location>
</feature>
<evidence type="ECO:0000256" key="1">
    <source>
        <dbReference type="SAM" id="MobiDB-lite"/>
    </source>
</evidence>
<evidence type="ECO:0000313" key="3">
    <source>
        <dbReference type="Proteomes" id="UP000266841"/>
    </source>
</evidence>
<gene>
    <name evidence="2" type="ORF">THAOC_21172</name>
</gene>
<name>K0SJR3_THAOC</name>
<feature type="compositionally biased region" description="Basic and acidic residues" evidence="1">
    <location>
        <begin position="41"/>
        <end position="57"/>
    </location>
</feature>
<dbReference type="OrthoDB" id="10256524at2759"/>
<proteinExistence type="predicted"/>
<feature type="region of interest" description="Disordered" evidence="1">
    <location>
        <begin position="98"/>
        <end position="142"/>
    </location>
</feature>
<feature type="non-terminal residue" evidence="2">
    <location>
        <position position="142"/>
    </location>
</feature>
<dbReference type="EMBL" id="AGNL01024504">
    <property type="protein sequence ID" value="EJK58682.1"/>
    <property type="molecule type" value="Genomic_DNA"/>
</dbReference>
<accession>K0SJR3</accession>
<organism evidence="2 3">
    <name type="scientific">Thalassiosira oceanica</name>
    <name type="common">Marine diatom</name>
    <dbReference type="NCBI Taxonomy" id="159749"/>
    <lineage>
        <taxon>Eukaryota</taxon>
        <taxon>Sar</taxon>
        <taxon>Stramenopiles</taxon>
        <taxon>Ochrophyta</taxon>
        <taxon>Bacillariophyta</taxon>
        <taxon>Coscinodiscophyceae</taxon>
        <taxon>Thalassiosirophycidae</taxon>
        <taxon>Thalassiosirales</taxon>
        <taxon>Thalassiosiraceae</taxon>
        <taxon>Thalassiosira</taxon>
    </lineage>
</organism>